<evidence type="ECO:0000256" key="6">
    <source>
        <dbReference type="SAM" id="MobiDB-lite"/>
    </source>
</evidence>
<reference evidence="8" key="1">
    <citation type="submission" date="2018-01" db="EMBL/GenBank/DDBJ databases">
        <authorList>
            <person name="Mao J.F."/>
        </authorList>
    </citation>
    <scope>NUCLEOTIDE SEQUENCE</scope>
    <source>
        <strain evidence="8">Huo1</strain>
        <tissue evidence="8">Leaf</tissue>
    </source>
</reference>
<keyword evidence="2" id="KW-0805">Transcription regulation</keyword>
<feature type="compositionally biased region" description="Low complexity" evidence="6">
    <location>
        <begin position="75"/>
        <end position="86"/>
    </location>
</feature>
<feature type="region of interest" description="Disordered" evidence="6">
    <location>
        <begin position="75"/>
        <end position="95"/>
    </location>
</feature>
<dbReference type="PANTHER" id="PTHR31282">
    <property type="entry name" value="WRKY TRANSCRIPTION FACTOR 21-RELATED"/>
    <property type="match status" value="1"/>
</dbReference>
<name>A0A8X8ZH07_SALSN</name>
<dbReference type="Gene3D" id="2.20.25.80">
    <property type="entry name" value="WRKY domain"/>
    <property type="match status" value="1"/>
</dbReference>
<keyword evidence="5" id="KW-0539">Nucleus</keyword>
<keyword evidence="9" id="KW-1185">Reference proteome</keyword>
<dbReference type="GO" id="GO:0043565">
    <property type="term" value="F:sequence-specific DNA binding"/>
    <property type="evidence" value="ECO:0007669"/>
    <property type="project" value="InterPro"/>
</dbReference>
<dbReference type="PROSITE" id="PS50811">
    <property type="entry name" value="WRKY"/>
    <property type="match status" value="1"/>
</dbReference>
<evidence type="ECO:0000256" key="1">
    <source>
        <dbReference type="ARBA" id="ARBA00004123"/>
    </source>
</evidence>
<keyword evidence="3" id="KW-0238">DNA-binding</keyword>
<keyword evidence="4" id="KW-0804">Transcription</keyword>
<evidence type="ECO:0000256" key="3">
    <source>
        <dbReference type="ARBA" id="ARBA00023125"/>
    </source>
</evidence>
<evidence type="ECO:0000259" key="7">
    <source>
        <dbReference type="PROSITE" id="PS50811"/>
    </source>
</evidence>
<evidence type="ECO:0000256" key="2">
    <source>
        <dbReference type="ARBA" id="ARBA00023015"/>
    </source>
</evidence>
<sequence>MDSLSFDNFHARKRNAMVKLVKGKEIAVQLQTLLREPVRDRGPVSAEKLAFQIYRSFSDSLSELSSCTSDQIPAADGGASASSGDSGNKKKRAVKDRRGCYKRRLTILYVGFRRTSDSWEKLSPSMEDNYAWRKYGQKAIFGADYPRSYFRCTHKKEGCKALKQVQRIKGDEVMYQTTYLNHHTCNETLRAPPLVVDSDPIDPNLISFQTSNPSEQDKHGQFCNNSTKKPLVVSSVKREECVSEDMSNEAKSTLEDPWHDFTGLDYEPVWAPYQDEVESATLHGLDMEVDQLCDIQNFKYFDQMY</sequence>
<dbReference type="Proteomes" id="UP000298416">
    <property type="component" value="Unassembled WGS sequence"/>
</dbReference>
<dbReference type="Pfam" id="PF03106">
    <property type="entry name" value="WRKY"/>
    <property type="match status" value="1"/>
</dbReference>
<dbReference type="SMART" id="SM00774">
    <property type="entry name" value="WRKY"/>
    <property type="match status" value="1"/>
</dbReference>
<reference evidence="8" key="2">
    <citation type="submission" date="2020-08" db="EMBL/GenBank/DDBJ databases">
        <title>Plant Genome Project.</title>
        <authorList>
            <person name="Zhang R.-G."/>
        </authorList>
    </citation>
    <scope>NUCLEOTIDE SEQUENCE</scope>
    <source>
        <strain evidence="8">Huo1</strain>
        <tissue evidence="8">Leaf</tissue>
    </source>
</reference>
<proteinExistence type="predicted"/>
<protein>
    <recommendedName>
        <fullName evidence="7">WRKY domain-containing protein</fullName>
    </recommendedName>
</protein>
<gene>
    <name evidence="8" type="ORF">SASPL_136584</name>
</gene>
<dbReference type="InterPro" id="IPR036576">
    <property type="entry name" value="WRKY_dom_sf"/>
</dbReference>
<evidence type="ECO:0000256" key="4">
    <source>
        <dbReference type="ARBA" id="ARBA00023163"/>
    </source>
</evidence>
<dbReference type="InterPro" id="IPR003657">
    <property type="entry name" value="WRKY_dom"/>
</dbReference>
<comment type="caution">
    <text evidence="8">The sequence shown here is derived from an EMBL/GenBank/DDBJ whole genome shotgun (WGS) entry which is preliminary data.</text>
</comment>
<dbReference type="EMBL" id="PNBA02000013">
    <property type="protein sequence ID" value="KAG6404338.1"/>
    <property type="molecule type" value="Genomic_DNA"/>
</dbReference>
<accession>A0A8X8ZH07</accession>
<dbReference type="SUPFAM" id="SSF118290">
    <property type="entry name" value="WRKY DNA-binding domain"/>
    <property type="match status" value="1"/>
</dbReference>
<dbReference type="GO" id="GO:0005634">
    <property type="term" value="C:nucleus"/>
    <property type="evidence" value="ECO:0007669"/>
    <property type="project" value="UniProtKB-SubCell"/>
</dbReference>
<organism evidence="8">
    <name type="scientific">Salvia splendens</name>
    <name type="common">Scarlet sage</name>
    <dbReference type="NCBI Taxonomy" id="180675"/>
    <lineage>
        <taxon>Eukaryota</taxon>
        <taxon>Viridiplantae</taxon>
        <taxon>Streptophyta</taxon>
        <taxon>Embryophyta</taxon>
        <taxon>Tracheophyta</taxon>
        <taxon>Spermatophyta</taxon>
        <taxon>Magnoliopsida</taxon>
        <taxon>eudicotyledons</taxon>
        <taxon>Gunneridae</taxon>
        <taxon>Pentapetalae</taxon>
        <taxon>asterids</taxon>
        <taxon>lamiids</taxon>
        <taxon>Lamiales</taxon>
        <taxon>Lamiaceae</taxon>
        <taxon>Nepetoideae</taxon>
        <taxon>Mentheae</taxon>
        <taxon>Salviinae</taxon>
        <taxon>Salvia</taxon>
        <taxon>Salvia subgen. Calosphace</taxon>
        <taxon>core Calosphace</taxon>
    </lineage>
</organism>
<comment type="subcellular location">
    <subcellularLocation>
        <location evidence="1">Nucleus</location>
    </subcellularLocation>
</comment>
<evidence type="ECO:0000256" key="5">
    <source>
        <dbReference type="ARBA" id="ARBA00023242"/>
    </source>
</evidence>
<feature type="domain" description="WRKY" evidence="7">
    <location>
        <begin position="126"/>
        <end position="188"/>
    </location>
</feature>
<dbReference type="InterPro" id="IPR044810">
    <property type="entry name" value="WRKY_plant"/>
</dbReference>
<evidence type="ECO:0000313" key="8">
    <source>
        <dbReference type="EMBL" id="KAG6404338.1"/>
    </source>
</evidence>
<dbReference type="AlphaFoldDB" id="A0A8X8ZH07"/>
<dbReference type="GO" id="GO:0003700">
    <property type="term" value="F:DNA-binding transcription factor activity"/>
    <property type="evidence" value="ECO:0007669"/>
    <property type="project" value="InterPro"/>
</dbReference>
<evidence type="ECO:0000313" key="9">
    <source>
        <dbReference type="Proteomes" id="UP000298416"/>
    </source>
</evidence>